<feature type="transmembrane region" description="Helical" evidence="1">
    <location>
        <begin position="264"/>
        <end position="286"/>
    </location>
</feature>
<feature type="transmembrane region" description="Helical" evidence="1">
    <location>
        <begin position="397"/>
        <end position="417"/>
    </location>
</feature>
<evidence type="ECO:0000256" key="1">
    <source>
        <dbReference type="SAM" id="Phobius"/>
    </source>
</evidence>
<dbReference type="KEGG" id="mbw:MSBRW_0499"/>
<feature type="transmembrane region" description="Helical" evidence="1">
    <location>
        <begin position="293"/>
        <end position="312"/>
    </location>
</feature>
<feature type="transmembrane region" description="Helical" evidence="1">
    <location>
        <begin position="474"/>
        <end position="494"/>
    </location>
</feature>
<dbReference type="PANTHER" id="PTHR10790:SF51">
    <property type="entry name" value="TETRATRICOPEPTIDE REPEAT PROTEIN"/>
    <property type="match status" value="1"/>
</dbReference>
<feature type="transmembrane region" description="Helical" evidence="1">
    <location>
        <begin position="554"/>
        <end position="574"/>
    </location>
</feature>
<dbReference type="PANTHER" id="PTHR10790">
    <property type="entry name" value="TPR-DOMAIN CONTAINING PROTEIN"/>
    <property type="match status" value="1"/>
</dbReference>
<keyword evidence="1" id="KW-0812">Transmembrane</keyword>
<accession>A0A0E3QGP3</accession>
<feature type="transmembrane region" description="Helical" evidence="1">
    <location>
        <begin position="174"/>
        <end position="196"/>
    </location>
</feature>
<dbReference type="RefSeq" id="WP_011305538.1">
    <property type="nucleotide sequence ID" value="NZ_CP009526.1"/>
</dbReference>
<feature type="transmembrane region" description="Helical" evidence="1">
    <location>
        <begin position="39"/>
        <end position="59"/>
    </location>
</feature>
<dbReference type="InterPro" id="IPR018746">
    <property type="entry name" value="DUF2298"/>
</dbReference>
<dbReference type="Pfam" id="PF10060">
    <property type="entry name" value="DUF2298"/>
    <property type="match status" value="1"/>
</dbReference>
<dbReference type="Proteomes" id="UP000033038">
    <property type="component" value="Chromosome"/>
</dbReference>
<feature type="transmembrane region" description="Helical" evidence="1">
    <location>
        <begin position="6"/>
        <end position="27"/>
    </location>
</feature>
<dbReference type="HOGENOM" id="CLU_011570_1_0_2"/>
<feature type="transmembrane region" description="Helical" evidence="1">
    <location>
        <begin position="203"/>
        <end position="222"/>
    </location>
</feature>
<name>A0A0E3QGP3_METBA</name>
<sequence>MLEYLHIIFWFIFIEMLGLVSMPLAGLAGNRLVDRGYSAARTLGIVLVTYIAWLFSHVWGLNSRTILISVLLLCLIAGIVYRKQRTLPEKKILLSNELVFAASFFFFLLIRMYLPEIYRHEKFMDFAFLNAVMRTSSFPPADPWFAGGSLDFYYYFGYLSVGVPGKLFSVEPSMLFNLAIALTFALSFNLLFGFGYNLTHGKIRYGFLTALFVILLGNLQGFKEFISMYLTRETAPMGYYWSSSRVIPYTINEFPYFSFIHGDLHSHMIAIPFQLLVLAFLLNIYLRKDSNRVFESILELLIFSVSLGFLFLSNSWDFPIYLSLTFAVVFAYYYGHYLHSKSLYIHNKSLSRSVTGFLGTVLSVFTLSLLPYLPFYLSFKPQAAGGFDFVQPELRTTIGEFLILFSLFLFLTLSFLMTHLDSRRKIQYFILWIGISAFLAKEWTIPLLGILLPLLVLSLYSFLKDLPERSNAGFISLLIAMAAFIAIICEVIFLDDPISGSFARMNTVFKFYMHLWIFLAIAASYSFYQLYFRYRTFPETNLPTSSRVYEKKVWMFSLMLLVLSCSVFPVVATFTRIEDMNAEPALDGMEYMKELDRGDYDAIKWIQENLSGTPIILEASSDDSSYHYISRVSANTGLPTVIGWARHEQFWERNDEEIRTRLEDVNTIYSTSSKKKALELMNKYNVNYVYIGQLERQMYDIKTDKFEDKTYFEPVYQGSVRIYKVKKEF</sequence>
<protein>
    <recommendedName>
        <fullName evidence="4">Chlor_Arch_YYY domain protein</fullName>
    </recommendedName>
</protein>
<evidence type="ECO:0008006" key="4">
    <source>
        <dbReference type="Google" id="ProtNLM"/>
    </source>
</evidence>
<feature type="transmembrane region" description="Helical" evidence="1">
    <location>
        <begin position="515"/>
        <end position="534"/>
    </location>
</feature>
<feature type="transmembrane region" description="Helical" evidence="1">
    <location>
        <begin position="356"/>
        <end position="377"/>
    </location>
</feature>
<feature type="transmembrane region" description="Helical" evidence="1">
    <location>
        <begin position="93"/>
        <end position="114"/>
    </location>
</feature>
<proteinExistence type="predicted"/>
<dbReference type="PATRIC" id="fig|1434109.4.peg.602"/>
<feature type="transmembrane region" description="Helical" evidence="1">
    <location>
        <begin position="429"/>
        <end position="462"/>
    </location>
</feature>
<reference evidence="2 3" key="1">
    <citation type="submission" date="2014-07" db="EMBL/GenBank/DDBJ databases">
        <title>Methanogenic archaea and the global carbon cycle.</title>
        <authorList>
            <person name="Henriksen J.R."/>
            <person name="Luke J."/>
            <person name="Reinhart S."/>
            <person name="Benedict M.N."/>
            <person name="Youngblut N.D."/>
            <person name="Metcalf M.E."/>
            <person name="Whitaker R.J."/>
            <person name="Metcalf W.W."/>
        </authorList>
    </citation>
    <scope>NUCLEOTIDE SEQUENCE [LARGE SCALE GENOMIC DNA]</scope>
    <source>
        <strain evidence="2 3">Wiesmoor</strain>
    </source>
</reference>
<gene>
    <name evidence="2" type="ORF">MSBRW_0499</name>
</gene>
<organism evidence="2 3">
    <name type="scientific">Methanosarcina barkeri str. Wiesmoor</name>
    <dbReference type="NCBI Taxonomy" id="1434109"/>
    <lineage>
        <taxon>Archaea</taxon>
        <taxon>Methanobacteriati</taxon>
        <taxon>Methanobacteriota</taxon>
        <taxon>Stenosarchaea group</taxon>
        <taxon>Methanomicrobia</taxon>
        <taxon>Methanosarcinales</taxon>
        <taxon>Methanosarcinaceae</taxon>
        <taxon>Methanosarcina</taxon>
    </lineage>
</organism>
<dbReference type="EMBL" id="CP009526">
    <property type="protein sequence ID" value="AKB49752.1"/>
    <property type="molecule type" value="Genomic_DNA"/>
</dbReference>
<feature type="transmembrane region" description="Helical" evidence="1">
    <location>
        <begin position="318"/>
        <end position="335"/>
    </location>
</feature>
<evidence type="ECO:0000313" key="3">
    <source>
        <dbReference type="Proteomes" id="UP000033038"/>
    </source>
</evidence>
<dbReference type="GeneID" id="24821910"/>
<keyword evidence="1" id="KW-1133">Transmembrane helix</keyword>
<dbReference type="NCBIfam" id="TIGR03662">
    <property type="entry name" value="Chlor_Arch_YYY"/>
    <property type="match status" value="1"/>
</dbReference>
<feature type="transmembrane region" description="Helical" evidence="1">
    <location>
        <begin position="65"/>
        <end position="81"/>
    </location>
</feature>
<keyword evidence="1" id="KW-0472">Membrane</keyword>
<evidence type="ECO:0000313" key="2">
    <source>
        <dbReference type="EMBL" id="AKB49752.1"/>
    </source>
</evidence>
<dbReference type="AlphaFoldDB" id="A0A0E3QGP3"/>